<dbReference type="PANTHER" id="PTHR24094">
    <property type="entry name" value="SECRETED PROTEIN"/>
    <property type="match status" value="1"/>
</dbReference>
<dbReference type="AlphaFoldDB" id="A0A067MN25"/>
<evidence type="ECO:0000259" key="1">
    <source>
        <dbReference type="Pfam" id="PF07510"/>
    </source>
</evidence>
<dbReference type="PANTHER" id="PTHR24094:SF15">
    <property type="entry name" value="AMP-DEPENDENT SYNTHETASE_LIGASE DOMAIN-CONTAINING PROTEIN-RELATED"/>
    <property type="match status" value="1"/>
</dbReference>
<organism evidence="2 3">
    <name type="scientific">Botryobasidium botryosum (strain FD-172 SS1)</name>
    <dbReference type="NCBI Taxonomy" id="930990"/>
    <lineage>
        <taxon>Eukaryota</taxon>
        <taxon>Fungi</taxon>
        <taxon>Dikarya</taxon>
        <taxon>Basidiomycota</taxon>
        <taxon>Agaricomycotina</taxon>
        <taxon>Agaricomycetes</taxon>
        <taxon>Cantharellales</taxon>
        <taxon>Botryobasidiaceae</taxon>
        <taxon>Botryobasidium</taxon>
    </lineage>
</organism>
<dbReference type="Pfam" id="PF07510">
    <property type="entry name" value="GmrSD_C"/>
    <property type="match status" value="1"/>
</dbReference>
<dbReference type="HOGENOM" id="CLU_043034_3_2_1"/>
<protein>
    <recommendedName>
        <fullName evidence="1">GmrSD restriction endonucleases C-terminal domain-containing protein</fullName>
    </recommendedName>
</protein>
<accession>A0A067MN25</accession>
<evidence type="ECO:0000313" key="3">
    <source>
        <dbReference type="Proteomes" id="UP000027195"/>
    </source>
</evidence>
<sequence length="106" mass="11972">MSASYDNAAWTEERSLNIAPLKEARLSGARDWTTKEREAFANDLVRPQLVAGTTKVNRSKGDKDPLPPLTSFQCTYRKAWIEVKHDYAPSVDPKEKDTLMSILTKC</sequence>
<evidence type="ECO:0000313" key="2">
    <source>
        <dbReference type="EMBL" id="KDQ16934.1"/>
    </source>
</evidence>
<dbReference type="InterPro" id="IPR011089">
    <property type="entry name" value="GmrSD_C"/>
</dbReference>
<dbReference type="Proteomes" id="UP000027195">
    <property type="component" value="Unassembled WGS sequence"/>
</dbReference>
<gene>
    <name evidence="2" type="ORF">BOTBODRAFT_172550</name>
</gene>
<reference evidence="3" key="1">
    <citation type="journal article" date="2014" name="Proc. Natl. Acad. Sci. U.S.A.">
        <title>Extensive sampling of basidiomycete genomes demonstrates inadequacy of the white-rot/brown-rot paradigm for wood decay fungi.</title>
        <authorList>
            <person name="Riley R."/>
            <person name="Salamov A.A."/>
            <person name="Brown D.W."/>
            <person name="Nagy L.G."/>
            <person name="Floudas D."/>
            <person name="Held B.W."/>
            <person name="Levasseur A."/>
            <person name="Lombard V."/>
            <person name="Morin E."/>
            <person name="Otillar R."/>
            <person name="Lindquist E.A."/>
            <person name="Sun H."/>
            <person name="LaButti K.M."/>
            <person name="Schmutz J."/>
            <person name="Jabbour D."/>
            <person name="Luo H."/>
            <person name="Baker S.E."/>
            <person name="Pisabarro A.G."/>
            <person name="Walton J.D."/>
            <person name="Blanchette R.A."/>
            <person name="Henrissat B."/>
            <person name="Martin F."/>
            <person name="Cullen D."/>
            <person name="Hibbett D.S."/>
            <person name="Grigoriev I.V."/>
        </authorList>
    </citation>
    <scope>NUCLEOTIDE SEQUENCE [LARGE SCALE GENOMIC DNA]</scope>
    <source>
        <strain evidence="3">FD-172 SS1</strain>
    </source>
</reference>
<feature type="domain" description="GmrSD restriction endonucleases C-terminal" evidence="1">
    <location>
        <begin position="18"/>
        <end position="100"/>
    </location>
</feature>
<keyword evidence="3" id="KW-1185">Reference proteome</keyword>
<name>A0A067MN25_BOTB1</name>
<dbReference type="OrthoDB" id="3162605at2759"/>
<proteinExistence type="predicted"/>
<dbReference type="STRING" id="930990.A0A067MN25"/>
<dbReference type="EMBL" id="KL198025">
    <property type="protein sequence ID" value="KDQ16934.1"/>
    <property type="molecule type" value="Genomic_DNA"/>
</dbReference>
<dbReference type="InParanoid" id="A0A067MN25"/>